<dbReference type="STRING" id="1218598.LEP1GSC060_2611"/>
<name>N1WG21_9LEPT</name>
<dbReference type="EMBL" id="AOHC02000054">
    <property type="protein sequence ID" value="EMY76084.1"/>
    <property type="molecule type" value="Genomic_DNA"/>
</dbReference>
<accession>N1WG21</accession>
<reference evidence="1" key="1">
    <citation type="submission" date="2013-03" db="EMBL/GenBank/DDBJ databases">
        <authorList>
            <person name="Harkins D.M."/>
            <person name="Durkin A.S."/>
            <person name="Brinkac L.M."/>
            <person name="Haft D.H."/>
            <person name="Selengut J.D."/>
            <person name="Sanka R."/>
            <person name="DePew J."/>
            <person name="Purushe J."/>
            <person name="Hartskeerl R.A."/>
            <person name="Ahmed A."/>
            <person name="van der Linden H."/>
            <person name="Goris M.G.A."/>
            <person name="Vinetz J.M."/>
            <person name="Sutton G.G."/>
            <person name="Nierman W.C."/>
            <person name="Fouts D.E."/>
        </authorList>
    </citation>
    <scope>NUCLEOTIDE SEQUENCE [LARGE SCALE GENOMIC DNA]</scope>
    <source>
        <strain evidence="1">ICFT</strain>
    </source>
</reference>
<evidence type="ECO:0000313" key="2">
    <source>
        <dbReference type="Proteomes" id="UP000012313"/>
    </source>
</evidence>
<comment type="caution">
    <text evidence="1">The sequence shown here is derived from an EMBL/GenBank/DDBJ whole genome shotgun (WGS) entry which is preliminary data.</text>
</comment>
<dbReference type="Proteomes" id="UP000012313">
    <property type="component" value="Unassembled WGS sequence"/>
</dbReference>
<proteinExistence type="predicted"/>
<gene>
    <name evidence="1" type="ORF">LEP1GSC060_2611</name>
</gene>
<protein>
    <submittedName>
        <fullName evidence="1">Uncharacterized protein</fullName>
    </submittedName>
</protein>
<keyword evidence="2" id="KW-1185">Reference proteome</keyword>
<organism evidence="1 2">
    <name type="scientific">Leptospira weilii serovar Ranarum str. ICFT</name>
    <dbReference type="NCBI Taxonomy" id="1218598"/>
    <lineage>
        <taxon>Bacteria</taxon>
        <taxon>Pseudomonadati</taxon>
        <taxon>Spirochaetota</taxon>
        <taxon>Spirochaetia</taxon>
        <taxon>Leptospirales</taxon>
        <taxon>Leptospiraceae</taxon>
        <taxon>Leptospira</taxon>
    </lineage>
</organism>
<dbReference type="AlphaFoldDB" id="N1WG21"/>
<sequence length="39" mass="4735">MQTDSGPNKNLRCYIPFFEFDFSRFFKENKIKNIVLISF</sequence>
<evidence type="ECO:0000313" key="1">
    <source>
        <dbReference type="EMBL" id="EMY76084.1"/>
    </source>
</evidence>